<gene>
    <name evidence="2" type="ORF">PIBRA_LOCUS1594</name>
</gene>
<evidence type="ECO:0000313" key="2">
    <source>
        <dbReference type="EMBL" id="CAH3960975.1"/>
    </source>
</evidence>
<sequence length="94" mass="10008">MAATTCPGRNISRRVRLAVAPTPSHSLVNTRDTHTVSKAQTRQAQHAGDIRADTVLAGGGFHAAPRPSSRCVDPSPQLLKLRAVENDDIEIMAA</sequence>
<name>A0A9P0X1U4_PIEBR</name>
<reference evidence="2" key="1">
    <citation type="submission" date="2022-05" db="EMBL/GenBank/DDBJ databases">
        <authorList>
            <person name="Okamura Y."/>
        </authorList>
    </citation>
    <scope>NUCLEOTIDE SEQUENCE</scope>
</reference>
<accession>A0A9P0X1U4</accession>
<dbReference type="AlphaFoldDB" id="A0A9P0X1U4"/>
<comment type="caution">
    <text evidence="2">The sequence shown here is derived from an EMBL/GenBank/DDBJ whole genome shotgun (WGS) entry which is preliminary data.</text>
</comment>
<protein>
    <submittedName>
        <fullName evidence="2">Uncharacterized protein</fullName>
    </submittedName>
</protein>
<evidence type="ECO:0000256" key="1">
    <source>
        <dbReference type="SAM" id="MobiDB-lite"/>
    </source>
</evidence>
<proteinExistence type="predicted"/>
<keyword evidence="3" id="KW-1185">Reference proteome</keyword>
<dbReference type="EMBL" id="CALOZG010000002">
    <property type="protein sequence ID" value="CAH3960975.1"/>
    <property type="molecule type" value="Genomic_DNA"/>
</dbReference>
<feature type="region of interest" description="Disordered" evidence="1">
    <location>
        <begin position="25"/>
        <end position="47"/>
    </location>
</feature>
<dbReference type="Proteomes" id="UP001152562">
    <property type="component" value="Unassembled WGS sequence"/>
</dbReference>
<evidence type="ECO:0000313" key="3">
    <source>
        <dbReference type="Proteomes" id="UP001152562"/>
    </source>
</evidence>
<feature type="compositionally biased region" description="Polar residues" evidence="1">
    <location>
        <begin position="25"/>
        <end position="44"/>
    </location>
</feature>
<organism evidence="2 3">
    <name type="scientific">Pieris brassicae</name>
    <name type="common">White butterfly</name>
    <name type="synonym">Large white butterfly</name>
    <dbReference type="NCBI Taxonomy" id="7116"/>
    <lineage>
        <taxon>Eukaryota</taxon>
        <taxon>Metazoa</taxon>
        <taxon>Ecdysozoa</taxon>
        <taxon>Arthropoda</taxon>
        <taxon>Hexapoda</taxon>
        <taxon>Insecta</taxon>
        <taxon>Pterygota</taxon>
        <taxon>Neoptera</taxon>
        <taxon>Endopterygota</taxon>
        <taxon>Lepidoptera</taxon>
        <taxon>Glossata</taxon>
        <taxon>Ditrysia</taxon>
        <taxon>Papilionoidea</taxon>
        <taxon>Pieridae</taxon>
        <taxon>Pierinae</taxon>
        <taxon>Pieris</taxon>
    </lineage>
</organism>